<dbReference type="Pfam" id="PF12895">
    <property type="entry name" value="ANAPC3"/>
    <property type="match status" value="1"/>
</dbReference>
<dbReference type="Pfam" id="PF13431">
    <property type="entry name" value="TPR_17"/>
    <property type="match status" value="1"/>
</dbReference>
<evidence type="ECO:0000256" key="3">
    <source>
        <dbReference type="PROSITE-ProRule" id="PRU00339"/>
    </source>
</evidence>
<feature type="repeat" description="TPR" evidence="3">
    <location>
        <begin position="201"/>
        <end position="234"/>
    </location>
</feature>
<dbReference type="RefSeq" id="WP_205156824.1">
    <property type="nucleotide sequence ID" value="NZ_JAFEUM010000001.1"/>
</dbReference>
<organism evidence="5 6">
    <name type="scientific">Vibrio ulleungensis</name>
    <dbReference type="NCBI Taxonomy" id="2807619"/>
    <lineage>
        <taxon>Bacteria</taxon>
        <taxon>Pseudomonadati</taxon>
        <taxon>Pseudomonadota</taxon>
        <taxon>Gammaproteobacteria</taxon>
        <taxon>Vibrionales</taxon>
        <taxon>Vibrionaceae</taxon>
        <taxon>Vibrio</taxon>
    </lineage>
</organism>
<sequence>MTHSKKRPVFLTIAMSVAILFTAGCQKQSAQEHVDQAKQYLNSGDKDAAVIELKNAIQQDDALAEPRLLLGKIYLERGGYLQAQHEFKQAKNSGYDTLIIDPLLVRAYLAADDVVNTIEVVDDSDVTLPAIKSELFSMKALALLGLGESEQADVSLERAANLTDQGYYYSLAKAKSLVFKQQVEPAIDMLVSATVADPMNSDGWLLLGHTYSANLQHDKAADAYQKAVDLSPLAVQYQLHLAKALVRDAQYDKAEPLLDKLFTMAPENMLVNELRAILFYSRQDLSEAGSAANIALQKGSRNLQLELIAGVSAIEKNNYPEAVRHLEPIAPLLNRDHFANRLYAVALFETGEIDKAREFLAQMADSSEEHDDFIVNMGREFQRMGRVDVAQSILNESSINNLSQRGQAQLALMKLSQNDASGIPELEAIIEQQPEFTDGTQAIVFYHIAANDLEEAEKVTLQWLEREPESAKGYLMKGAVEQRKGDLENALISTRRSLELEPDDIRAQLLLAEIHFNNNQPNEAYQLLTESAKQNPSESGIARALFMVAADIDKTNDVLELYKQLSEEHGQQHMLAKAYAASGDPTNAIDVLERLPVNDRNDDSYALLSRLYLAIGDLKQGESATEKWVELAPNDRIALEQLFALYGRNQKYQSAVTVGEKLEQLFPNNVAYTTGKARMYVAQKKYTMAMDSINAREDWQGREADKDWALAHIYTEKGDHRRALPLYQRTYESAPNARTALALSRGYHQMGNTSEAKTLLTGLIAQQVPGYESLELMLAQIQLEEDPNSAVPQYLAVLKRDPNNLVALNNIAWTYLESNQIDEACRYAQRAYDIAQNLPQVQDTYGYCLLQQGNVNQGAPLIEKAYQALSNEDEVTLHYAESLLLERRFDESKAILNKVNTQDARLIALKKKIEQQLDQ</sequence>
<keyword evidence="1" id="KW-0677">Repeat</keyword>
<reference evidence="5 6" key="1">
    <citation type="submission" date="2021-02" db="EMBL/GenBank/DDBJ databases">
        <authorList>
            <person name="Park J.-S."/>
        </authorList>
    </citation>
    <scope>NUCLEOTIDE SEQUENCE [LARGE SCALE GENOMIC DNA]</scope>
    <source>
        <strain evidence="5 6">188UL20-2</strain>
    </source>
</reference>
<dbReference type="Proteomes" id="UP000809621">
    <property type="component" value="Unassembled WGS sequence"/>
</dbReference>
<dbReference type="SUPFAM" id="SSF81901">
    <property type="entry name" value="HCP-like"/>
    <property type="match status" value="1"/>
</dbReference>
<keyword evidence="6" id="KW-1185">Reference proteome</keyword>
<evidence type="ECO:0000259" key="4">
    <source>
        <dbReference type="Pfam" id="PF23914"/>
    </source>
</evidence>
<dbReference type="InterPro" id="IPR019734">
    <property type="entry name" value="TPR_rpt"/>
</dbReference>
<protein>
    <submittedName>
        <fullName evidence="5">PEP-CTERM system TPR-repeat protein PrsT</fullName>
    </submittedName>
</protein>
<dbReference type="Gene3D" id="1.25.40.10">
    <property type="entry name" value="Tetratricopeptide repeat domain"/>
    <property type="match status" value="6"/>
</dbReference>
<dbReference type="Pfam" id="PF23914">
    <property type="entry name" value="TPR_CcmH_CycH"/>
    <property type="match status" value="1"/>
</dbReference>
<dbReference type="Pfam" id="PF13176">
    <property type="entry name" value="TPR_7"/>
    <property type="match status" value="1"/>
</dbReference>
<gene>
    <name evidence="5" type="primary">prsT</name>
    <name evidence="5" type="ORF">JQC93_02200</name>
</gene>
<dbReference type="PROSITE" id="PS50005">
    <property type="entry name" value="TPR"/>
    <property type="match status" value="3"/>
</dbReference>
<dbReference type="SUPFAM" id="SSF48452">
    <property type="entry name" value="TPR-like"/>
    <property type="match status" value="4"/>
</dbReference>
<comment type="caution">
    <text evidence="5">The sequence shown here is derived from an EMBL/GenBank/DDBJ whole genome shotgun (WGS) entry which is preliminary data.</text>
</comment>
<dbReference type="PROSITE" id="PS51257">
    <property type="entry name" value="PROKAR_LIPOPROTEIN"/>
    <property type="match status" value="1"/>
</dbReference>
<keyword evidence="2 3" id="KW-0802">TPR repeat</keyword>
<evidence type="ECO:0000256" key="2">
    <source>
        <dbReference type="ARBA" id="ARBA00022803"/>
    </source>
</evidence>
<accession>A0ABS2HHC4</accession>
<dbReference type="NCBIfam" id="TIGR02917">
    <property type="entry name" value="PEP_TPR_lipo"/>
    <property type="match status" value="1"/>
</dbReference>
<name>A0ABS2HHC4_9VIBR</name>
<dbReference type="InterPro" id="IPR056413">
    <property type="entry name" value="TPR_CcmH_CycH"/>
</dbReference>
<evidence type="ECO:0000256" key="1">
    <source>
        <dbReference type="ARBA" id="ARBA00022737"/>
    </source>
</evidence>
<dbReference type="InterPro" id="IPR051012">
    <property type="entry name" value="CellSynth/LPSAsmb/PSIAsmb"/>
</dbReference>
<evidence type="ECO:0000313" key="5">
    <source>
        <dbReference type="EMBL" id="MBM7035206.1"/>
    </source>
</evidence>
<dbReference type="InterPro" id="IPR014266">
    <property type="entry name" value="PEP-CTERM_TPR_PrsT"/>
</dbReference>
<dbReference type="PANTHER" id="PTHR45586">
    <property type="entry name" value="TPR REPEAT-CONTAINING PROTEIN PA4667"/>
    <property type="match status" value="1"/>
</dbReference>
<feature type="repeat" description="TPR" evidence="3">
    <location>
        <begin position="471"/>
        <end position="504"/>
    </location>
</feature>
<feature type="repeat" description="TPR" evidence="3">
    <location>
        <begin position="704"/>
        <end position="737"/>
    </location>
</feature>
<dbReference type="InterPro" id="IPR011990">
    <property type="entry name" value="TPR-like_helical_dom_sf"/>
</dbReference>
<dbReference type="EMBL" id="JAFEUM010000001">
    <property type="protein sequence ID" value="MBM7035206.1"/>
    <property type="molecule type" value="Genomic_DNA"/>
</dbReference>
<proteinExistence type="predicted"/>
<dbReference type="PANTHER" id="PTHR45586:SF1">
    <property type="entry name" value="LIPOPOLYSACCHARIDE ASSEMBLY PROTEIN B"/>
    <property type="match status" value="1"/>
</dbReference>
<feature type="domain" description="Cytochrome c-type biogenesis protein H TPR" evidence="4">
    <location>
        <begin position="196"/>
        <end position="291"/>
    </location>
</feature>
<dbReference type="SMART" id="SM00028">
    <property type="entry name" value="TPR"/>
    <property type="match status" value="11"/>
</dbReference>
<evidence type="ECO:0000313" key="6">
    <source>
        <dbReference type="Proteomes" id="UP000809621"/>
    </source>
</evidence>